<comment type="similarity">
    <text evidence="1">Belongs to the small GTPase superfamily. Rab family.</text>
</comment>
<dbReference type="NCBIfam" id="TIGR00231">
    <property type="entry name" value="small_GTP"/>
    <property type="match status" value="1"/>
</dbReference>
<dbReference type="SMART" id="SM00175">
    <property type="entry name" value="RAB"/>
    <property type="match status" value="1"/>
</dbReference>
<evidence type="ECO:0000256" key="1">
    <source>
        <dbReference type="ARBA" id="ARBA00006270"/>
    </source>
</evidence>
<dbReference type="SMART" id="SM00173">
    <property type="entry name" value="RAS"/>
    <property type="match status" value="1"/>
</dbReference>
<reference evidence="3 4" key="1">
    <citation type="submission" date="2021-04" db="EMBL/GenBank/DDBJ databases">
        <authorList>
            <person name="Bliznina A."/>
        </authorList>
    </citation>
    <scope>NUCLEOTIDE SEQUENCE [LARGE SCALE GENOMIC DNA]</scope>
</reference>
<evidence type="ECO:0000313" key="4">
    <source>
        <dbReference type="Proteomes" id="UP001158576"/>
    </source>
</evidence>
<dbReference type="InterPro" id="IPR027417">
    <property type="entry name" value="P-loop_NTPase"/>
</dbReference>
<dbReference type="SMART" id="SM00174">
    <property type="entry name" value="RHO"/>
    <property type="match status" value="1"/>
</dbReference>
<dbReference type="PROSITE" id="PS51419">
    <property type="entry name" value="RAB"/>
    <property type="match status" value="1"/>
</dbReference>
<accession>A0ABN7STI4</accession>
<keyword evidence="2" id="KW-0547">Nucleotide-binding</keyword>
<organism evidence="3 4">
    <name type="scientific">Oikopleura dioica</name>
    <name type="common">Tunicate</name>
    <dbReference type="NCBI Taxonomy" id="34765"/>
    <lineage>
        <taxon>Eukaryota</taxon>
        <taxon>Metazoa</taxon>
        <taxon>Chordata</taxon>
        <taxon>Tunicata</taxon>
        <taxon>Appendicularia</taxon>
        <taxon>Copelata</taxon>
        <taxon>Oikopleuridae</taxon>
        <taxon>Oikopleura</taxon>
    </lineage>
</organism>
<dbReference type="PROSITE" id="PS51421">
    <property type="entry name" value="RAS"/>
    <property type="match status" value="1"/>
</dbReference>
<keyword evidence="4" id="KW-1185">Reference proteome</keyword>
<sequence length="206" mass="23059">MAATDNKVSVVLLGLGGVGKSCICLKLTQPSQEIPHEHIITPWTDTFQHRVYLRRGKSVLLEIDDTAGQEEMRALSEVKLDNKDAVILVLSLSDEESLDTAARWFEKAREKYLRTQREAAQQGKTPKKSKGVERPLPIVVACNKCDLSGNEIRVTRETISERIQIPENQIIYTSAKTNQNVELLFKTAAELVLNTGARDSHNCMIM</sequence>
<gene>
    <name evidence="3" type="ORF">OKIOD_LOCUS10376</name>
</gene>
<dbReference type="PANTHER" id="PTHR47978">
    <property type="match status" value="1"/>
</dbReference>
<proteinExistence type="inferred from homology"/>
<dbReference type="EMBL" id="OU015566">
    <property type="protein sequence ID" value="CAG5104859.1"/>
    <property type="molecule type" value="Genomic_DNA"/>
</dbReference>
<name>A0ABN7STI4_OIKDI</name>
<evidence type="ECO:0000313" key="3">
    <source>
        <dbReference type="EMBL" id="CAG5104859.1"/>
    </source>
</evidence>
<dbReference type="InterPro" id="IPR001806">
    <property type="entry name" value="Small_GTPase"/>
</dbReference>
<dbReference type="Pfam" id="PF00071">
    <property type="entry name" value="Ras"/>
    <property type="match status" value="1"/>
</dbReference>
<dbReference type="Gene3D" id="3.40.50.300">
    <property type="entry name" value="P-loop containing nucleotide triphosphate hydrolases"/>
    <property type="match status" value="1"/>
</dbReference>
<evidence type="ECO:0000256" key="2">
    <source>
        <dbReference type="ARBA" id="ARBA00022741"/>
    </source>
</evidence>
<dbReference type="PRINTS" id="PR00449">
    <property type="entry name" value="RASTRNSFRMNG"/>
</dbReference>
<protein>
    <submittedName>
        <fullName evidence="3">Oidioi.mRNA.OKI2018_I69.chr1.g1611.t1.cds</fullName>
    </submittedName>
</protein>
<dbReference type="SUPFAM" id="SSF52540">
    <property type="entry name" value="P-loop containing nucleoside triphosphate hydrolases"/>
    <property type="match status" value="1"/>
</dbReference>
<dbReference type="Proteomes" id="UP001158576">
    <property type="component" value="Chromosome 1"/>
</dbReference>
<dbReference type="InterPro" id="IPR005225">
    <property type="entry name" value="Small_GTP-bd"/>
</dbReference>